<proteinExistence type="predicted"/>
<keyword evidence="1" id="KW-0479">Metal-binding</keyword>
<evidence type="ECO:0000256" key="1">
    <source>
        <dbReference type="ARBA" id="ARBA00022723"/>
    </source>
</evidence>
<feature type="domain" description="C2H2-type" evidence="7">
    <location>
        <begin position="364"/>
        <end position="391"/>
    </location>
</feature>
<feature type="domain" description="C2H2-type" evidence="7">
    <location>
        <begin position="558"/>
        <end position="585"/>
    </location>
</feature>
<dbReference type="SMART" id="SM00355">
    <property type="entry name" value="ZnF_C2H2"/>
    <property type="match status" value="11"/>
</dbReference>
<evidence type="ECO:0000313" key="11">
    <source>
        <dbReference type="RefSeq" id="XP_012942874.1"/>
    </source>
</evidence>
<dbReference type="PROSITE" id="PS50157">
    <property type="entry name" value="ZINC_FINGER_C2H2_2"/>
    <property type="match status" value="6"/>
</dbReference>
<accession>A0ABM1A8I7</accession>
<feature type="domain" description="C2H2-type" evidence="7">
    <location>
        <begin position="590"/>
        <end position="618"/>
    </location>
</feature>
<name>A0ABM1A8I7_APLCA</name>
<keyword evidence="3 5" id="KW-0863">Zinc-finger</keyword>
<protein>
    <submittedName>
        <fullName evidence="9 10">Zinc finger protein 184</fullName>
    </submittedName>
</protein>
<evidence type="ECO:0000256" key="2">
    <source>
        <dbReference type="ARBA" id="ARBA00022737"/>
    </source>
</evidence>
<keyword evidence="4" id="KW-0862">Zinc</keyword>
<dbReference type="PANTHER" id="PTHR24379:SF121">
    <property type="entry name" value="C2H2-TYPE DOMAIN-CONTAINING PROTEIN"/>
    <property type="match status" value="1"/>
</dbReference>
<feature type="compositionally biased region" description="Polar residues" evidence="6">
    <location>
        <begin position="88"/>
        <end position="162"/>
    </location>
</feature>
<feature type="compositionally biased region" description="Basic and acidic residues" evidence="6">
    <location>
        <begin position="47"/>
        <end position="58"/>
    </location>
</feature>
<evidence type="ECO:0000313" key="10">
    <source>
        <dbReference type="RefSeq" id="XP_012942873.1"/>
    </source>
</evidence>
<dbReference type="InterPro" id="IPR036236">
    <property type="entry name" value="Znf_C2H2_sf"/>
</dbReference>
<evidence type="ECO:0000256" key="6">
    <source>
        <dbReference type="SAM" id="MobiDB-lite"/>
    </source>
</evidence>
<dbReference type="SUPFAM" id="SSF57667">
    <property type="entry name" value="beta-beta-alpha zinc fingers"/>
    <property type="match status" value="3"/>
</dbReference>
<dbReference type="RefSeq" id="XP_012942873.1">
    <property type="nucleotide sequence ID" value="XM_013087419.2"/>
</dbReference>
<dbReference type="Pfam" id="PF00096">
    <property type="entry name" value="zf-C2H2"/>
    <property type="match status" value="3"/>
</dbReference>
<dbReference type="PANTHER" id="PTHR24379">
    <property type="entry name" value="KRAB AND ZINC FINGER DOMAIN-CONTAINING"/>
    <property type="match status" value="1"/>
</dbReference>
<feature type="domain" description="C2H2-type" evidence="7">
    <location>
        <begin position="646"/>
        <end position="673"/>
    </location>
</feature>
<evidence type="ECO:0000256" key="4">
    <source>
        <dbReference type="ARBA" id="ARBA00022833"/>
    </source>
</evidence>
<dbReference type="GeneID" id="101851827"/>
<keyword evidence="2" id="KW-0677">Repeat</keyword>
<dbReference type="Proteomes" id="UP000694888">
    <property type="component" value="Unplaced"/>
</dbReference>
<evidence type="ECO:0000259" key="7">
    <source>
        <dbReference type="PROSITE" id="PS50157"/>
    </source>
</evidence>
<sequence>MPGKRSRHLQLQKARELRWARAAVAKHLKATEPEPPPPPPSVIGQGHPEKPTANRQKDQTTNAGNNDCVKRLQPASVAEDSSVEKYIQDSSSYSTYPAVTSPAVTSPAVTSPAVTSPAVTSPAVTSPAVTSPAVTSPAVTSPAVTSPAVTSPAVTSPAVTSPAVTSPAGKNDFVFEQFDRSGYVIVTADSCQPMKVTFEKKIHFQIIFDSLKMADSLVSEPSSEAPETEGGEMSYVIIENAISGLERDLISESDLLHVVNVQDEELPIEASSSDQIEKEKSLSRKRKRSKVMEEDECYCHYCDLPLRNRSKYVSHLQKKHPNRRDSKKLIKEFSKVKNVEDSDSSDSVSKSIEDLSKVDETEVLKCGQCDVSFRTQSGFDRHRKWHLREENGGEIPVVDKQHLIEKEESVADDNNQGLVESSEEGHSTEETICEIPTARFPCRFCQEIFPSILTRRSHIQVMHEDELKCKYCGIVFVTAYECQTHCKTHGPFCFLCKELFSNWSHLNIHWRDKHLDSVDAEGNKIFEECPKCILVFADKKKLVKHLKNHERLEQREKYVCHVCAKVMLSKPAFDAHVHSHSTDKGITDQMPCDQCGKIFANKHALNNHHAKLHRARPYKCKVCSKAFALSFHLIRHEYQHIAGRPHQCSLCQKCFSSSYNLTVHMRTHTKERPFSCIHCSQRFSHKCTLQGHVALKHKSDTPIS</sequence>
<evidence type="ECO:0000313" key="9">
    <source>
        <dbReference type="RefSeq" id="XP_005107282.1"/>
    </source>
</evidence>
<reference evidence="9 10" key="1">
    <citation type="submission" date="2025-05" db="UniProtKB">
        <authorList>
            <consortium name="RefSeq"/>
        </authorList>
    </citation>
    <scope>IDENTIFICATION</scope>
</reference>
<dbReference type="RefSeq" id="XP_005107282.1">
    <property type="nucleotide sequence ID" value="XM_005107225.3"/>
</dbReference>
<dbReference type="InterPro" id="IPR013087">
    <property type="entry name" value="Znf_C2H2_type"/>
</dbReference>
<organism evidence="8 11">
    <name type="scientific">Aplysia californica</name>
    <name type="common">California sea hare</name>
    <dbReference type="NCBI Taxonomy" id="6500"/>
    <lineage>
        <taxon>Eukaryota</taxon>
        <taxon>Metazoa</taxon>
        <taxon>Spiralia</taxon>
        <taxon>Lophotrochozoa</taxon>
        <taxon>Mollusca</taxon>
        <taxon>Gastropoda</taxon>
        <taxon>Heterobranchia</taxon>
        <taxon>Euthyneura</taxon>
        <taxon>Tectipleura</taxon>
        <taxon>Aplysiida</taxon>
        <taxon>Aplysioidea</taxon>
        <taxon>Aplysiidae</taxon>
        <taxon>Aplysia</taxon>
    </lineage>
</organism>
<gene>
    <name evidence="9 10 11" type="primary">LOC101851827</name>
</gene>
<evidence type="ECO:0000256" key="5">
    <source>
        <dbReference type="PROSITE-ProRule" id="PRU00042"/>
    </source>
</evidence>
<feature type="region of interest" description="Disordered" evidence="6">
    <location>
        <begin position="25"/>
        <end position="162"/>
    </location>
</feature>
<dbReference type="PROSITE" id="PS00028">
    <property type="entry name" value="ZINC_FINGER_C2H2_1"/>
    <property type="match status" value="11"/>
</dbReference>
<feature type="domain" description="C2H2-type" evidence="7">
    <location>
        <begin position="674"/>
        <end position="702"/>
    </location>
</feature>
<dbReference type="RefSeq" id="XP_012942874.1">
    <property type="nucleotide sequence ID" value="XM_013087420.2"/>
</dbReference>
<feature type="domain" description="C2H2-type" evidence="7">
    <location>
        <begin position="618"/>
        <end position="645"/>
    </location>
</feature>
<evidence type="ECO:0000256" key="3">
    <source>
        <dbReference type="ARBA" id="ARBA00022771"/>
    </source>
</evidence>
<evidence type="ECO:0000313" key="8">
    <source>
        <dbReference type="Proteomes" id="UP000694888"/>
    </source>
</evidence>
<dbReference type="Gene3D" id="3.30.160.60">
    <property type="entry name" value="Classic Zinc Finger"/>
    <property type="match status" value="6"/>
</dbReference>
<keyword evidence="8" id="KW-1185">Reference proteome</keyword>